<evidence type="ECO:0008006" key="4">
    <source>
        <dbReference type="Google" id="ProtNLM"/>
    </source>
</evidence>
<feature type="region of interest" description="Disordered" evidence="1">
    <location>
        <begin position="148"/>
        <end position="189"/>
    </location>
</feature>
<evidence type="ECO:0000313" key="3">
    <source>
        <dbReference type="Proteomes" id="UP000014680"/>
    </source>
</evidence>
<organism evidence="2 3">
    <name type="scientific">Entamoeba invadens IP1</name>
    <dbReference type="NCBI Taxonomy" id="370355"/>
    <lineage>
        <taxon>Eukaryota</taxon>
        <taxon>Amoebozoa</taxon>
        <taxon>Evosea</taxon>
        <taxon>Archamoebae</taxon>
        <taxon>Mastigamoebida</taxon>
        <taxon>Entamoebidae</taxon>
        <taxon>Entamoeba</taxon>
    </lineage>
</organism>
<protein>
    <recommendedName>
        <fullName evidence="4">RRM domain-containing protein</fullName>
    </recommendedName>
</protein>
<dbReference type="VEuPathDB" id="AmoebaDB:EIN_315520"/>
<gene>
    <name evidence="2" type="ORF">EIN_315520</name>
</gene>
<reference evidence="2 3" key="1">
    <citation type="submission" date="2012-10" db="EMBL/GenBank/DDBJ databases">
        <authorList>
            <person name="Zafar N."/>
            <person name="Inman J."/>
            <person name="Hall N."/>
            <person name="Lorenzi H."/>
            <person name="Caler E."/>
        </authorList>
    </citation>
    <scope>NUCLEOTIDE SEQUENCE [LARGE SCALE GENOMIC DNA]</scope>
    <source>
        <strain evidence="2 3">IP1</strain>
    </source>
</reference>
<evidence type="ECO:0000313" key="2">
    <source>
        <dbReference type="EMBL" id="ELP86933.1"/>
    </source>
</evidence>
<keyword evidence="3" id="KW-1185">Reference proteome</keyword>
<dbReference type="AlphaFoldDB" id="A0A0A1U2P7"/>
<dbReference type="GeneID" id="14885922"/>
<evidence type="ECO:0000256" key="1">
    <source>
        <dbReference type="SAM" id="MobiDB-lite"/>
    </source>
</evidence>
<dbReference type="KEGG" id="eiv:EIN_315520"/>
<sequence length="189" mass="21041">MAECDIINRCIVVDCGNNKKNVQDVMNLIELAGEVDYVVRSPTEESPLLVVKYVKLESVQTALLFDKGVIESNFVKIRRATYDDISEKKTTNSNVFDDEKEGELVEKNGSGFTTGCVNLALQYVSFVDSVADNGISFFKKLVSKPPIVKKKTDENKSPNPSEKHTSEFKKKKSSKTKTQETQPLLGTPL</sequence>
<dbReference type="EMBL" id="KB206890">
    <property type="protein sequence ID" value="ELP86933.1"/>
    <property type="molecule type" value="Genomic_DNA"/>
</dbReference>
<proteinExistence type="predicted"/>
<accession>A0A0A1U2P7</accession>
<name>A0A0A1U2P7_ENTIV</name>
<dbReference type="RefSeq" id="XP_004253704.1">
    <property type="nucleotide sequence ID" value="XM_004253656.1"/>
</dbReference>
<feature type="compositionally biased region" description="Basic and acidic residues" evidence="1">
    <location>
        <begin position="150"/>
        <end position="168"/>
    </location>
</feature>
<dbReference type="Proteomes" id="UP000014680">
    <property type="component" value="Unassembled WGS sequence"/>
</dbReference>